<protein>
    <recommendedName>
        <fullName evidence="4">Collagen-like protein</fullName>
    </recommendedName>
</protein>
<evidence type="ECO:0000313" key="3">
    <source>
        <dbReference type="Proteomes" id="UP000596742"/>
    </source>
</evidence>
<reference evidence="2" key="1">
    <citation type="submission" date="2018-11" db="EMBL/GenBank/DDBJ databases">
        <authorList>
            <person name="Alioto T."/>
            <person name="Alioto T."/>
        </authorList>
    </citation>
    <scope>NUCLEOTIDE SEQUENCE</scope>
</reference>
<name>A0A8B6FZB5_MYTGA</name>
<organism evidence="2 3">
    <name type="scientific">Mytilus galloprovincialis</name>
    <name type="common">Mediterranean mussel</name>
    <dbReference type="NCBI Taxonomy" id="29158"/>
    <lineage>
        <taxon>Eukaryota</taxon>
        <taxon>Metazoa</taxon>
        <taxon>Spiralia</taxon>
        <taxon>Lophotrochozoa</taxon>
        <taxon>Mollusca</taxon>
        <taxon>Bivalvia</taxon>
        <taxon>Autobranchia</taxon>
        <taxon>Pteriomorphia</taxon>
        <taxon>Mytilida</taxon>
        <taxon>Mytiloidea</taxon>
        <taxon>Mytilidae</taxon>
        <taxon>Mytilinae</taxon>
        <taxon>Mytilus</taxon>
    </lineage>
</organism>
<dbReference type="InterPro" id="IPR008160">
    <property type="entry name" value="Collagen"/>
</dbReference>
<dbReference type="OrthoDB" id="10037288at2759"/>
<dbReference type="EMBL" id="UYJE01007623">
    <property type="protein sequence ID" value="VDI56512.1"/>
    <property type="molecule type" value="Genomic_DNA"/>
</dbReference>
<gene>
    <name evidence="2" type="ORF">MGAL_10B060983</name>
</gene>
<feature type="region of interest" description="Disordered" evidence="1">
    <location>
        <begin position="1"/>
        <end position="60"/>
    </location>
</feature>
<sequence length="125" mass="13837">QNGEKGDKGNTGPIGTTGPKGMTGLKGNTGDKGNTGPNGPLGQKGMTGSKGMKGDKGYPGKDGKYYVRAHLYKNHGRIGKLNENEKYKIKSAVKDFIYQKDTQPWSKKTSRNTRYPYWNKEKPYY</sequence>
<dbReference type="AlphaFoldDB" id="A0A8B6FZB5"/>
<feature type="non-terminal residue" evidence="2">
    <location>
        <position position="1"/>
    </location>
</feature>
<dbReference type="Proteomes" id="UP000596742">
    <property type="component" value="Unassembled WGS sequence"/>
</dbReference>
<evidence type="ECO:0000256" key="1">
    <source>
        <dbReference type="SAM" id="MobiDB-lite"/>
    </source>
</evidence>
<dbReference type="Pfam" id="PF01391">
    <property type="entry name" value="Collagen"/>
    <property type="match status" value="1"/>
</dbReference>
<keyword evidence="3" id="KW-1185">Reference proteome</keyword>
<evidence type="ECO:0000313" key="2">
    <source>
        <dbReference type="EMBL" id="VDI56512.1"/>
    </source>
</evidence>
<accession>A0A8B6FZB5</accession>
<comment type="caution">
    <text evidence="2">The sequence shown here is derived from an EMBL/GenBank/DDBJ whole genome shotgun (WGS) entry which is preliminary data.</text>
</comment>
<evidence type="ECO:0008006" key="4">
    <source>
        <dbReference type="Google" id="ProtNLM"/>
    </source>
</evidence>
<proteinExistence type="predicted"/>